<dbReference type="EMBL" id="FOXS01000006">
    <property type="protein sequence ID" value="SFQ72264.1"/>
    <property type="molecule type" value="Genomic_DNA"/>
</dbReference>
<proteinExistence type="predicted"/>
<name>A0A1I6AU82_HYMAR</name>
<keyword evidence="1" id="KW-0732">Signal</keyword>
<organism evidence="2 3">
    <name type="scientific">Hymenobacter arizonensis</name>
    <name type="common">Siccationidurans arizonensis</name>
    <dbReference type="NCBI Taxonomy" id="1227077"/>
    <lineage>
        <taxon>Bacteria</taxon>
        <taxon>Pseudomonadati</taxon>
        <taxon>Bacteroidota</taxon>
        <taxon>Cytophagia</taxon>
        <taxon>Cytophagales</taxon>
        <taxon>Hymenobacteraceae</taxon>
        <taxon>Hymenobacter</taxon>
    </lineage>
</organism>
<protein>
    <submittedName>
        <fullName evidence="2">Uncharacterized protein</fullName>
    </submittedName>
</protein>
<dbReference type="AlphaFoldDB" id="A0A1I6AU82"/>
<dbReference type="PROSITE" id="PS51257">
    <property type="entry name" value="PROKAR_LIPOPROTEIN"/>
    <property type="match status" value="1"/>
</dbReference>
<feature type="signal peptide" evidence="1">
    <location>
        <begin position="1"/>
        <end position="28"/>
    </location>
</feature>
<evidence type="ECO:0000313" key="3">
    <source>
        <dbReference type="Proteomes" id="UP000199029"/>
    </source>
</evidence>
<dbReference type="RefSeq" id="WP_092677327.1">
    <property type="nucleotide sequence ID" value="NZ_FOXS01000006.1"/>
</dbReference>
<keyword evidence="3" id="KW-1185">Reference proteome</keyword>
<dbReference type="STRING" id="1227077.SAMN04515668_3905"/>
<dbReference type="Proteomes" id="UP000199029">
    <property type="component" value="Unassembled WGS sequence"/>
</dbReference>
<accession>A0A1I6AU82</accession>
<evidence type="ECO:0000313" key="2">
    <source>
        <dbReference type="EMBL" id="SFQ72264.1"/>
    </source>
</evidence>
<feature type="chain" id="PRO_5011573101" evidence="1">
    <location>
        <begin position="29"/>
        <end position="324"/>
    </location>
</feature>
<gene>
    <name evidence="2" type="ORF">SAMN04515668_3905</name>
</gene>
<reference evidence="3" key="1">
    <citation type="submission" date="2016-10" db="EMBL/GenBank/DDBJ databases">
        <authorList>
            <person name="Varghese N."/>
            <person name="Submissions S."/>
        </authorList>
    </citation>
    <scope>NUCLEOTIDE SEQUENCE [LARGE SCALE GENOMIC DNA]</scope>
    <source>
        <strain evidence="3">OR362-8,ATCC BAA-1266,JCM 13504</strain>
    </source>
</reference>
<sequence length="324" mass="34983">MKKATLLLLYSALLLGLGSCTTTRPVSAALQTDAEYCVPPLVYSYDLATTPLPAIEPMLDSGLTARFSRRSLLVANAAGALPQLKALVRLERTARLQPSTTNMLAVLAERQRVQSRLQLLTVAVASVSAELDCEGERANQIANYLNAQANTRVQRLTVLSIAVGAVSGVGTTVSSNQAVQYIFGIGGGLLTAGLGLLTLSSHRTVSFTHPRNLLADVWQEAPASSVYPPGVWYMLTEKAFSNRGENSVAHNTRLRWQRYGQLAAPDTKAGREQQALLFGNGGLYEADELTQRANMLDELQSSVRLMSQELQGLLMSLDKDPARP</sequence>
<evidence type="ECO:0000256" key="1">
    <source>
        <dbReference type="SAM" id="SignalP"/>
    </source>
</evidence>
<dbReference type="OrthoDB" id="836646at2"/>